<protein>
    <recommendedName>
        <fullName evidence="2">C2H2-type domain-containing protein</fullName>
    </recommendedName>
</protein>
<feature type="compositionally biased region" description="Low complexity" evidence="1">
    <location>
        <begin position="382"/>
        <end position="401"/>
    </location>
</feature>
<feature type="compositionally biased region" description="Polar residues" evidence="1">
    <location>
        <begin position="402"/>
        <end position="425"/>
    </location>
</feature>
<feature type="domain" description="C2H2-type" evidence="2">
    <location>
        <begin position="336"/>
        <end position="361"/>
    </location>
</feature>
<dbReference type="InterPro" id="IPR013087">
    <property type="entry name" value="Znf_C2H2_type"/>
</dbReference>
<feature type="domain" description="C2H2-type" evidence="2">
    <location>
        <begin position="66"/>
        <end position="87"/>
    </location>
</feature>
<dbReference type="EMBL" id="BGPR01063667">
    <property type="protein sequence ID" value="GBO38831.1"/>
    <property type="molecule type" value="Genomic_DNA"/>
</dbReference>
<dbReference type="OrthoDB" id="6077919at2759"/>
<accession>A0A4Y2WP33</accession>
<reference evidence="3 4" key="1">
    <citation type="journal article" date="2019" name="Sci. Rep.">
        <title>Orb-weaving spider Araneus ventricosus genome elucidates the spidroin gene catalogue.</title>
        <authorList>
            <person name="Kono N."/>
            <person name="Nakamura H."/>
            <person name="Ohtoshi R."/>
            <person name="Moran D.A.P."/>
            <person name="Shinohara A."/>
            <person name="Yoshida Y."/>
            <person name="Fujiwara M."/>
            <person name="Mori M."/>
            <person name="Tomita M."/>
            <person name="Arakawa K."/>
        </authorList>
    </citation>
    <scope>NUCLEOTIDE SEQUENCE [LARGE SCALE GENOMIC DNA]</scope>
</reference>
<keyword evidence="4" id="KW-1185">Reference proteome</keyword>
<organism evidence="3 4">
    <name type="scientific">Araneus ventricosus</name>
    <name type="common">Orbweaver spider</name>
    <name type="synonym">Epeira ventricosa</name>
    <dbReference type="NCBI Taxonomy" id="182803"/>
    <lineage>
        <taxon>Eukaryota</taxon>
        <taxon>Metazoa</taxon>
        <taxon>Ecdysozoa</taxon>
        <taxon>Arthropoda</taxon>
        <taxon>Chelicerata</taxon>
        <taxon>Arachnida</taxon>
        <taxon>Araneae</taxon>
        <taxon>Araneomorphae</taxon>
        <taxon>Entelegynae</taxon>
        <taxon>Araneoidea</taxon>
        <taxon>Araneidae</taxon>
        <taxon>Araneus</taxon>
    </lineage>
</organism>
<dbReference type="AlphaFoldDB" id="A0A4Y2WP33"/>
<sequence>MAKSGPCAIKPKITHSLTLSLRGTVYKTIVLMTIFSHVQNVIRTFLHKFNLHACKFRSISLIPRPFRCSVCDDQFESRLFLERHICHGPPDTASETCFSDRRGGHCVISIDVDNEDERFPIQCIPAPRRVFTRDNPECDGSLPRPLFINFTQSIPPPTKLFQCDTSFRSFLNLDSLSSHIATNHLLPDYNCFRRSNTAKRKSFASCHLCDALFASKSLFNHHPCISAPREEDSSWNNSGPHQLSYPNFSLGVDLPPMPSQLESSYPNFSLGVTFPPTPMPPEVICRENLESHAVINNENETSAGTSNTSTRTPQTNDDSRVITNGSQPPSSHRKTWRCDVPGCKIVKKSKKGLTIHKYREHHIPFPKRDIPSSTQPSQVNRNDQNNQVENSSQVQGQNQNEDSSFTADDPITASTQQCPTRTSHLISPPMPNSLH</sequence>
<comment type="caution">
    <text evidence="3">The sequence shown here is derived from an EMBL/GenBank/DDBJ whole genome shotgun (WGS) entry which is preliminary data.</text>
</comment>
<evidence type="ECO:0000313" key="3">
    <source>
        <dbReference type="EMBL" id="GBO38831.1"/>
    </source>
</evidence>
<feature type="region of interest" description="Disordered" evidence="1">
    <location>
        <begin position="360"/>
        <end position="435"/>
    </location>
</feature>
<evidence type="ECO:0000259" key="2">
    <source>
        <dbReference type="SMART" id="SM00355"/>
    </source>
</evidence>
<dbReference type="Proteomes" id="UP000499080">
    <property type="component" value="Unassembled WGS sequence"/>
</dbReference>
<feature type="region of interest" description="Disordered" evidence="1">
    <location>
        <begin position="297"/>
        <end position="337"/>
    </location>
</feature>
<name>A0A4Y2WP33_ARAVE</name>
<feature type="domain" description="C2H2-type" evidence="2">
    <location>
        <begin position="161"/>
        <end position="184"/>
    </location>
</feature>
<gene>
    <name evidence="3" type="ORF">AVEN_229992_1</name>
</gene>
<evidence type="ECO:0000256" key="1">
    <source>
        <dbReference type="SAM" id="MobiDB-lite"/>
    </source>
</evidence>
<feature type="compositionally biased region" description="Polar residues" evidence="1">
    <location>
        <begin position="297"/>
        <end position="330"/>
    </location>
</feature>
<feature type="compositionally biased region" description="Basic and acidic residues" evidence="1">
    <location>
        <begin position="361"/>
        <end position="370"/>
    </location>
</feature>
<feature type="compositionally biased region" description="Polar residues" evidence="1">
    <location>
        <begin position="371"/>
        <end position="381"/>
    </location>
</feature>
<dbReference type="SMART" id="SM00355">
    <property type="entry name" value="ZnF_C2H2"/>
    <property type="match status" value="3"/>
</dbReference>
<evidence type="ECO:0000313" key="4">
    <source>
        <dbReference type="Proteomes" id="UP000499080"/>
    </source>
</evidence>
<proteinExistence type="predicted"/>